<keyword evidence="7" id="KW-1185">Reference proteome</keyword>
<sequence>MLKQFQLKQKMNKSIWKGKYYQKSFILILLITSVPGLVVGVGTYWFGVDNVENDLREDHQQHVEQQASHINKQFEDLEMTISHWGFESFFNNELGSVNFVRDFKTSRNLTQNIFLLQESNPLIENVAFYIKSDRHLLFNPEYSVLSKEDSTTYESLLSNSKNIYWHLETDRLPGQKGPGQFSLSLINTIPAGSPNPYGSLIVRLNREKVNQILESLNPYRDGGAFLFDGNKVIASSSGLHEASLEQEINAKIAQQSHPQGSFIYKLDGHNYSVSYGKINRLNQEWTYVSVSPMSAIIEPMVILSRMILMISVTGLLLSVLMAWLASRKIYAPVENLLKVFTDEDHALRNQTSDEFQIIKDKWRTLFQESQQLHEQVKNYGPELSQGFLTQLIQGHLSHYNEEGLRERLESFGWETENLHYLIMDVQLTGLEDIQGRFEASDEGLITFVASNIAEELAKTKFNKVHIMNFHDLSMGLFIVENNNLSIDKELLEFGEELTNAINQILNMKVSITIGRKTESLTEIPYLFEAVKQGKYFRTFENQNQIINLQDFQHKRNEYYYPFTIEKEIVQALRVEEKENLNDLIRQFIEELVMRKMKENEIQTGIIQLFSSIQGEILHSGIHPYELFDGRDMVKELSQLREPEGIIKWFINDVIAPFLQKLEGRKNREQKRIVEQVIQSMKENYMNDISLESYADMIATNPYTLSKTFKQTIGINFIDYLTELRMEKAKEMLTGTEMKINEIAEQVGYRPSYFNRIFKKNTGLTPSSFRQNQKLQEMQNDMGSKKLPK</sequence>
<dbReference type="PROSITE" id="PS00041">
    <property type="entry name" value="HTH_ARAC_FAMILY_1"/>
    <property type="match status" value="1"/>
</dbReference>
<feature type="transmembrane region" description="Helical" evidence="4">
    <location>
        <begin position="302"/>
        <end position="325"/>
    </location>
</feature>
<dbReference type="InterPro" id="IPR009057">
    <property type="entry name" value="Homeodomain-like_sf"/>
</dbReference>
<reference evidence="6 7" key="1">
    <citation type="journal article" date="2015" name="Stand. Genomic Sci.">
        <title>Genomic Encyclopedia of Bacterial and Archaeal Type Strains, Phase III: the genomes of soil and plant-associated and newly described type strains.</title>
        <authorList>
            <person name="Whitman W.B."/>
            <person name="Woyke T."/>
            <person name="Klenk H.P."/>
            <person name="Zhou Y."/>
            <person name="Lilburn T.G."/>
            <person name="Beck B.J."/>
            <person name="De Vos P."/>
            <person name="Vandamme P."/>
            <person name="Eisen J.A."/>
            <person name="Garrity G."/>
            <person name="Hugenholtz P."/>
            <person name="Kyrpides N.C."/>
        </authorList>
    </citation>
    <scope>NUCLEOTIDE SEQUENCE [LARGE SCALE GENOMIC DNA]</scope>
    <source>
        <strain evidence="6 7">CV53</strain>
    </source>
</reference>
<dbReference type="PROSITE" id="PS01124">
    <property type="entry name" value="HTH_ARAC_FAMILY_2"/>
    <property type="match status" value="1"/>
</dbReference>
<evidence type="ECO:0000256" key="4">
    <source>
        <dbReference type="SAM" id="Phobius"/>
    </source>
</evidence>
<dbReference type="PANTHER" id="PTHR43280:SF28">
    <property type="entry name" value="HTH-TYPE TRANSCRIPTIONAL ACTIVATOR RHAS"/>
    <property type="match status" value="1"/>
</dbReference>
<dbReference type="EMBL" id="SLVV01000012">
    <property type="protein sequence ID" value="TCN21478.1"/>
    <property type="molecule type" value="Genomic_DNA"/>
</dbReference>
<dbReference type="Gene3D" id="3.30.450.20">
    <property type="entry name" value="PAS domain"/>
    <property type="match status" value="1"/>
</dbReference>
<dbReference type="AlphaFoldDB" id="A0A4R2B4F4"/>
<dbReference type="PANTHER" id="PTHR43280">
    <property type="entry name" value="ARAC-FAMILY TRANSCRIPTIONAL REGULATOR"/>
    <property type="match status" value="1"/>
</dbReference>
<organism evidence="6 7">
    <name type="scientific">Mesobacillus foraminis</name>
    <dbReference type="NCBI Taxonomy" id="279826"/>
    <lineage>
        <taxon>Bacteria</taxon>
        <taxon>Bacillati</taxon>
        <taxon>Bacillota</taxon>
        <taxon>Bacilli</taxon>
        <taxon>Bacillales</taxon>
        <taxon>Bacillaceae</taxon>
        <taxon>Mesobacillus</taxon>
    </lineage>
</organism>
<dbReference type="SMART" id="SM00342">
    <property type="entry name" value="HTH_ARAC"/>
    <property type="match status" value="1"/>
</dbReference>
<dbReference type="GO" id="GO:0003700">
    <property type="term" value="F:DNA-binding transcription factor activity"/>
    <property type="evidence" value="ECO:0007669"/>
    <property type="project" value="InterPro"/>
</dbReference>
<name>A0A4R2B4F4_9BACI</name>
<evidence type="ECO:0000256" key="3">
    <source>
        <dbReference type="ARBA" id="ARBA00023163"/>
    </source>
</evidence>
<feature type="domain" description="HTH araC/xylS-type" evidence="5">
    <location>
        <begin position="674"/>
        <end position="771"/>
    </location>
</feature>
<accession>A0A4R2B4F4</accession>
<dbReference type="GO" id="GO:0043565">
    <property type="term" value="F:sequence-specific DNA binding"/>
    <property type="evidence" value="ECO:0007669"/>
    <property type="project" value="InterPro"/>
</dbReference>
<comment type="caution">
    <text evidence="6">The sequence shown here is derived from an EMBL/GenBank/DDBJ whole genome shotgun (WGS) entry which is preliminary data.</text>
</comment>
<keyword evidence="4" id="KW-0812">Transmembrane</keyword>
<feature type="transmembrane region" description="Helical" evidence="4">
    <location>
        <begin position="20"/>
        <end position="46"/>
    </location>
</feature>
<keyword evidence="4" id="KW-1133">Transmembrane helix</keyword>
<dbReference type="Gene3D" id="1.10.10.60">
    <property type="entry name" value="Homeodomain-like"/>
    <property type="match status" value="2"/>
</dbReference>
<evidence type="ECO:0000313" key="6">
    <source>
        <dbReference type="EMBL" id="TCN21478.1"/>
    </source>
</evidence>
<gene>
    <name evidence="6" type="ORF">EV146_112161</name>
</gene>
<dbReference type="SUPFAM" id="SSF46689">
    <property type="entry name" value="Homeodomain-like"/>
    <property type="match status" value="2"/>
</dbReference>
<keyword evidence="2 6" id="KW-0238">DNA-binding</keyword>
<dbReference type="InterPro" id="IPR018062">
    <property type="entry name" value="HTH_AraC-typ_CS"/>
</dbReference>
<evidence type="ECO:0000256" key="1">
    <source>
        <dbReference type="ARBA" id="ARBA00023015"/>
    </source>
</evidence>
<keyword evidence="3" id="KW-0804">Transcription</keyword>
<dbReference type="RefSeq" id="WP_158287162.1">
    <property type="nucleotide sequence ID" value="NZ_JABUHM010000014.1"/>
</dbReference>
<dbReference type="Pfam" id="PF12833">
    <property type="entry name" value="HTH_18"/>
    <property type="match status" value="1"/>
</dbReference>
<evidence type="ECO:0000256" key="2">
    <source>
        <dbReference type="ARBA" id="ARBA00023125"/>
    </source>
</evidence>
<dbReference type="Proteomes" id="UP000295689">
    <property type="component" value="Unassembled WGS sequence"/>
</dbReference>
<evidence type="ECO:0000313" key="7">
    <source>
        <dbReference type="Proteomes" id="UP000295689"/>
    </source>
</evidence>
<proteinExistence type="predicted"/>
<protein>
    <submittedName>
        <fullName evidence="6">AraC-like DNA-binding protein</fullName>
    </submittedName>
</protein>
<keyword evidence="1" id="KW-0805">Transcription regulation</keyword>
<evidence type="ECO:0000259" key="5">
    <source>
        <dbReference type="PROSITE" id="PS01124"/>
    </source>
</evidence>
<dbReference type="InterPro" id="IPR018060">
    <property type="entry name" value="HTH_AraC"/>
</dbReference>
<keyword evidence="4" id="KW-0472">Membrane</keyword>